<organism evidence="8 9">
    <name type="scientific">Pseudomonas cuatrocienegasensis</name>
    <dbReference type="NCBI Taxonomy" id="543360"/>
    <lineage>
        <taxon>Bacteria</taxon>
        <taxon>Pseudomonadati</taxon>
        <taxon>Pseudomonadota</taxon>
        <taxon>Gammaproteobacteria</taxon>
        <taxon>Pseudomonadales</taxon>
        <taxon>Pseudomonadaceae</taxon>
        <taxon>Pseudomonas</taxon>
    </lineage>
</organism>
<evidence type="ECO:0000259" key="6">
    <source>
        <dbReference type="Pfam" id="PF00675"/>
    </source>
</evidence>
<protein>
    <submittedName>
        <fullName evidence="8">Zinc protease</fullName>
    </submittedName>
</protein>
<accession>A0ABY1B9Y8</accession>
<sequence>MSFSTDSASSTASPRPAIIDELAQLPVLAYQRFVLPNGLVLIVHERPEVPQVAVHLFYGVGAKDEPPGLHGFAHLFEHLMFSGSDNLPGNYIAHLQGAGASELNAVTDADLTHYFQCVSQGALDFVLFAESDRMGCFANSLNQAAMDVQREVVINEMREAELQPLGKVPAMVLRGLFPADHPYAHSVFGSERDLRQATLADAKAWFARYYRPNNAVICLAGAITADEALAKVTHWFGDIAPGEPLERTLACPVPCVGAQRRAQQFWGAPALLRMAWPLPRNGHPVTLGMQLLAELLTGHWRARLSWRLEHELQLASQVSAYVETGMLACYFNISVMLLPGQTHAHVERVVREVLAELAAEGPGWEELELCKRGHLTGALQASGSNHTVAHMLGFSELLYGYPGAHREVLERLLRLEAAELRAMLREWLGDDGLVLQVSPPALTWAPGSGPLRTTPPTIALSPPLRLPAMQQLRLGNGLDVTFVPRAGQALMSVSLLLAAAPLQEPMAQAGLAQLTFGLLGGGAGELDPGAFNEALRGIGATFELGTSVERMTLRLQFSRAVLEPGLALLAAAIQAPWLDEQAFEALRQESLEASVQRSGILVVMPALIFPAGHGYAKPLFREGTLASLQQLRVADAQAFHQAYYRPENARLLVVGDIDQDALEPMLQRHFGVWQTGVAGVADAYPQAGCASMGQVALADYPGMPLTTISVLFDVPAQGRDAVLTALYKLLGESFDSRINQRLREHRQLTYGVSGLMSELPGYRFMGFELTVAAGNVGAAVAEIVTELRSMLDTRPFTAVELEAARRSELLQLTMLGDSPASMAAILEHALYVEQGADHWRQAADKLQALELSELNHCVREYIRLDNSFWYIAGDLEGFENELNSLLGLPMRYLPSNQIELYAATQING</sequence>
<keyword evidence="2 8" id="KW-0645">Protease</keyword>
<evidence type="ECO:0000256" key="3">
    <source>
        <dbReference type="ARBA" id="ARBA00022801"/>
    </source>
</evidence>
<gene>
    <name evidence="8" type="ORF">SAMN05216600_10595</name>
</gene>
<evidence type="ECO:0000256" key="4">
    <source>
        <dbReference type="ARBA" id="ARBA00022833"/>
    </source>
</evidence>
<dbReference type="InterPro" id="IPR011765">
    <property type="entry name" value="Pept_M16_N"/>
</dbReference>
<feature type="domain" description="Peptidase M16 C-terminal" evidence="7">
    <location>
        <begin position="633"/>
        <end position="806"/>
    </location>
</feature>
<reference evidence="8 9" key="1">
    <citation type="submission" date="2016-10" db="EMBL/GenBank/DDBJ databases">
        <authorList>
            <person name="Varghese N."/>
            <person name="Submissions S."/>
        </authorList>
    </citation>
    <scope>NUCLEOTIDE SEQUENCE [LARGE SCALE GENOMIC DNA]</scope>
    <source>
        <strain evidence="8 9">CIP 109853</strain>
    </source>
</reference>
<dbReference type="InterPro" id="IPR011249">
    <property type="entry name" value="Metalloenz_LuxS/M16"/>
</dbReference>
<dbReference type="InterPro" id="IPR050626">
    <property type="entry name" value="Peptidase_M16"/>
</dbReference>
<dbReference type="RefSeq" id="WP_069518278.1">
    <property type="nucleotide sequence ID" value="NZ_FOFP01000005.1"/>
</dbReference>
<proteinExistence type="inferred from homology"/>
<comment type="caution">
    <text evidence="8">The sequence shown here is derived from an EMBL/GenBank/DDBJ whole genome shotgun (WGS) entry which is preliminary data.</text>
</comment>
<dbReference type="Pfam" id="PF00675">
    <property type="entry name" value="Peptidase_M16"/>
    <property type="match status" value="1"/>
</dbReference>
<keyword evidence="4" id="KW-0862">Zinc</keyword>
<dbReference type="Proteomes" id="UP000198512">
    <property type="component" value="Unassembled WGS sequence"/>
</dbReference>
<dbReference type="InterPro" id="IPR007863">
    <property type="entry name" value="Peptidase_M16_C"/>
</dbReference>
<name>A0ABY1B9Y8_9PSED</name>
<dbReference type="GO" id="GO:0008233">
    <property type="term" value="F:peptidase activity"/>
    <property type="evidence" value="ECO:0007669"/>
    <property type="project" value="UniProtKB-KW"/>
</dbReference>
<dbReference type="PANTHER" id="PTHR43690:SF17">
    <property type="entry name" value="PROTEIN YHJJ"/>
    <property type="match status" value="1"/>
</dbReference>
<evidence type="ECO:0000256" key="5">
    <source>
        <dbReference type="ARBA" id="ARBA00023049"/>
    </source>
</evidence>
<feature type="domain" description="Peptidase M16 N-terminal" evidence="6">
    <location>
        <begin position="44"/>
        <end position="165"/>
    </location>
</feature>
<evidence type="ECO:0000313" key="9">
    <source>
        <dbReference type="Proteomes" id="UP000198512"/>
    </source>
</evidence>
<evidence type="ECO:0000259" key="7">
    <source>
        <dbReference type="Pfam" id="PF05193"/>
    </source>
</evidence>
<feature type="domain" description="Peptidase M16 C-terminal" evidence="7">
    <location>
        <begin position="198"/>
        <end position="372"/>
    </location>
</feature>
<dbReference type="EMBL" id="FOFP01000005">
    <property type="protein sequence ID" value="SEQ34119.1"/>
    <property type="molecule type" value="Genomic_DNA"/>
</dbReference>
<dbReference type="Pfam" id="PF05193">
    <property type="entry name" value="Peptidase_M16_C"/>
    <property type="match status" value="2"/>
</dbReference>
<evidence type="ECO:0000313" key="8">
    <source>
        <dbReference type="EMBL" id="SEQ34119.1"/>
    </source>
</evidence>
<comment type="similarity">
    <text evidence="1">Belongs to the peptidase M16 family.</text>
</comment>
<dbReference type="GO" id="GO:0006508">
    <property type="term" value="P:proteolysis"/>
    <property type="evidence" value="ECO:0007669"/>
    <property type="project" value="UniProtKB-KW"/>
</dbReference>
<keyword evidence="5" id="KW-0482">Metalloprotease</keyword>
<evidence type="ECO:0000256" key="1">
    <source>
        <dbReference type="ARBA" id="ARBA00007261"/>
    </source>
</evidence>
<dbReference type="SUPFAM" id="SSF63411">
    <property type="entry name" value="LuxS/MPP-like metallohydrolase"/>
    <property type="match status" value="4"/>
</dbReference>
<keyword evidence="9" id="KW-1185">Reference proteome</keyword>
<dbReference type="Gene3D" id="3.30.830.10">
    <property type="entry name" value="Metalloenzyme, LuxS/M16 peptidase-like"/>
    <property type="match status" value="4"/>
</dbReference>
<evidence type="ECO:0000256" key="2">
    <source>
        <dbReference type="ARBA" id="ARBA00022670"/>
    </source>
</evidence>
<keyword evidence="3" id="KW-0378">Hydrolase</keyword>
<dbReference type="PANTHER" id="PTHR43690">
    <property type="entry name" value="NARDILYSIN"/>
    <property type="match status" value="1"/>
</dbReference>